<feature type="compositionally biased region" description="Polar residues" evidence="7">
    <location>
        <begin position="1"/>
        <end position="10"/>
    </location>
</feature>
<dbReference type="InterPro" id="IPR024079">
    <property type="entry name" value="MetalloPept_cat_dom_sf"/>
</dbReference>
<dbReference type="SUPFAM" id="SSF55486">
    <property type="entry name" value="Metalloproteases ('zincins'), catalytic domain"/>
    <property type="match status" value="1"/>
</dbReference>
<dbReference type="RefSeq" id="XP_005096037.1">
    <property type="nucleotide sequence ID" value="XM_005095980.2"/>
</dbReference>
<feature type="compositionally biased region" description="Basic and acidic residues" evidence="7">
    <location>
        <begin position="132"/>
        <end position="147"/>
    </location>
</feature>
<evidence type="ECO:0000256" key="6">
    <source>
        <dbReference type="ARBA" id="ARBA00023049"/>
    </source>
</evidence>
<feature type="region of interest" description="Disordered" evidence="7">
    <location>
        <begin position="114"/>
        <end position="147"/>
    </location>
</feature>
<evidence type="ECO:0000313" key="9">
    <source>
        <dbReference type="RefSeq" id="XP_005096037.1"/>
    </source>
</evidence>
<dbReference type="InterPro" id="IPR012962">
    <property type="entry name" value="Pept_M54_archaemetzincn"/>
</dbReference>
<keyword evidence="2" id="KW-0645">Protease</keyword>
<dbReference type="Gene3D" id="3.40.390.10">
    <property type="entry name" value="Collagenase (Catalytic Domain)"/>
    <property type="match status" value="1"/>
</dbReference>
<keyword evidence="4" id="KW-0378">Hydrolase</keyword>
<dbReference type="CDD" id="cd11375">
    <property type="entry name" value="Peptidase_M54"/>
    <property type="match status" value="1"/>
</dbReference>
<evidence type="ECO:0000256" key="7">
    <source>
        <dbReference type="SAM" id="MobiDB-lite"/>
    </source>
</evidence>
<dbReference type="PANTHER" id="PTHR15910">
    <property type="entry name" value="ARCHAEMETZINCIN"/>
    <property type="match status" value="1"/>
</dbReference>
<dbReference type="PANTHER" id="PTHR15910:SF1">
    <property type="entry name" value="ARCHAEMETZINCIN-2"/>
    <property type="match status" value="1"/>
</dbReference>
<evidence type="ECO:0000256" key="4">
    <source>
        <dbReference type="ARBA" id="ARBA00022801"/>
    </source>
</evidence>
<evidence type="ECO:0000256" key="3">
    <source>
        <dbReference type="ARBA" id="ARBA00022723"/>
    </source>
</evidence>
<feature type="compositionally biased region" description="Polar residues" evidence="7">
    <location>
        <begin position="119"/>
        <end position="131"/>
    </location>
</feature>
<organism evidence="8 9">
    <name type="scientific">Aplysia californica</name>
    <name type="common">California sea hare</name>
    <dbReference type="NCBI Taxonomy" id="6500"/>
    <lineage>
        <taxon>Eukaryota</taxon>
        <taxon>Metazoa</taxon>
        <taxon>Spiralia</taxon>
        <taxon>Lophotrochozoa</taxon>
        <taxon>Mollusca</taxon>
        <taxon>Gastropoda</taxon>
        <taxon>Heterobranchia</taxon>
        <taxon>Euthyneura</taxon>
        <taxon>Tectipleura</taxon>
        <taxon>Aplysiida</taxon>
        <taxon>Aplysioidea</taxon>
        <taxon>Aplysiidae</taxon>
        <taxon>Aplysia</taxon>
    </lineage>
</organism>
<evidence type="ECO:0000313" key="8">
    <source>
        <dbReference type="Proteomes" id="UP000694888"/>
    </source>
</evidence>
<name>A0ABM0JKS7_APLCA</name>
<keyword evidence="8" id="KW-1185">Reference proteome</keyword>
<sequence length="439" mass="50177">MGALHSTVTGEEQDFRPRNESTVGANGQSNTRGHYVFQMPKRTHETTRKDFEYLIGKLEHLPASTQKLFSLGKLYLRAGLCQDVRGDGDQTVRPVEEQTVPGITHTYRLGLEAEGASGDETSQISTQVEENSLSRHERYSSDSTRPNESDLGLFTPFVMSTPLYHMQTFTRWKVAYSLNNLYPFCYRKRRTTIYIQPLEDFPDFFSSYRVQVGKLTLDFFQLLQSFVQIYFSGFESLVLSPVSLSSMDGQVRSREHEVTSQKQYCVNDLHPLMQQLLPPDGLSVVGILWTDIYPEGYNFVLGEASATHRSAVISFGRFETKGYDLATHQDISEVNGALLWKLFKTLSHETCHLLGLDHCQFFHCAMNESGSVSEAMEQPLFLCPVCLRKLQQASQFDLLERYQQLRQFLSAVFAQHDDSDRLRLSLDWLNSCIHYMTSL</sequence>
<dbReference type="Pfam" id="PF07998">
    <property type="entry name" value="Peptidase_M54"/>
    <property type="match status" value="1"/>
</dbReference>
<evidence type="ECO:0000256" key="5">
    <source>
        <dbReference type="ARBA" id="ARBA00022833"/>
    </source>
</evidence>
<feature type="region of interest" description="Disordered" evidence="7">
    <location>
        <begin position="1"/>
        <end position="32"/>
    </location>
</feature>
<dbReference type="Proteomes" id="UP000694888">
    <property type="component" value="Unplaced"/>
</dbReference>
<dbReference type="RefSeq" id="XP_012936613.1">
    <property type="nucleotide sequence ID" value="XM_013081159.1"/>
</dbReference>
<gene>
    <name evidence="9 10" type="primary">LOC101846067</name>
</gene>
<proteinExistence type="predicted"/>
<evidence type="ECO:0000313" key="10">
    <source>
        <dbReference type="RefSeq" id="XP_012936613.1"/>
    </source>
</evidence>
<keyword evidence="5" id="KW-0862">Zinc</keyword>
<dbReference type="GeneID" id="101846067"/>
<feature type="compositionally biased region" description="Polar residues" evidence="7">
    <location>
        <begin position="20"/>
        <end position="32"/>
    </location>
</feature>
<comment type="cofactor">
    <cofactor evidence="1">
        <name>Zn(2+)</name>
        <dbReference type="ChEBI" id="CHEBI:29105"/>
    </cofactor>
</comment>
<protein>
    <submittedName>
        <fullName evidence="9 10">Uncharacterized protein LOC101846067</fullName>
    </submittedName>
</protein>
<evidence type="ECO:0000256" key="1">
    <source>
        <dbReference type="ARBA" id="ARBA00001947"/>
    </source>
</evidence>
<reference evidence="9 10" key="1">
    <citation type="submission" date="2025-05" db="UniProtKB">
        <authorList>
            <consortium name="RefSeq"/>
        </authorList>
    </citation>
    <scope>IDENTIFICATION</scope>
</reference>
<evidence type="ECO:0000256" key="2">
    <source>
        <dbReference type="ARBA" id="ARBA00022670"/>
    </source>
</evidence>
<accession>A0ABM0JKS7</accession>
<keyword evidence="3" id="KW-0479">Metal-binding</keyword>
<keyword evidence="6" id="KW-0482">Metalloprotease</keyword>